<accession>A0A5B7JBX4</accession>
<keyword evidence="3" id="KW-1185">Reference proteome</keyword>
<dbReference type="EMBL" id="VSRR010085897">
    <property type="protein sequence ID" value="MPC90877.1"/>
    <property type="molecule type" value="Genomic_DNA"/>
</dbReference>
<comment type="caution">
    <text evidence="2">The sequence shown here is derived from an EMBL/GenBank/DDBJ whole genome shotgun (WGS) entry which is preliminary data.</text>
</comment>
<evidence type="ECO:0000313" key="3">
    <source>
        <dbReference type="Proteomes" id="UP000324222"/>
    </source>
</evidence>
<sequence>MGVSPHFSVNPIIGAATFGDDAARESPIGLLPQRPSYLSRTIVISTFRCIDIRSRRRKKGEIKKDKDEGRRKRGGRGVAAKPQYCCAVSLPKAAQHGPTP</sequence>
<proteinExistence type="predicted"/>
<gene>
    <name evidence="2" type="ORF">E2C01_085881</name>
</gene>
<dbReference type="AlphaFoldDB" id="A0A5B7JBX4"/>
<name>A0A5B7JBX4_PORTR</name>
<protein>
    <submittedName>
        <fullName evidence="2">Uncharacterized protein</fullName>
    </submittedName>
</protein>
<evidence type="ECO:0000313" key="2">
    <source>
        <dbReference type="EMBL" id="MPC90877.1"/>
    </source>
</evidence>
<organism evidence="2 3">
    <name type="scientific">Portunus trituberculatus</name>
    <name type="common">Swimming crab</name>
    <name type="synonym">Neptunus trituberculatus</name>
    <dbReference type="NCBI Taxonomy" id="210409"/>
    <lineage>
        <taxon>Eukaryota</taxon>
        <taxon>Metazoa</taxon>
        <taxon>Ecdysozoa</taxon>
        <taxon>Arthropoda</taxon>
        <taxon>Crustacea</taxon>
        <taxon>Multicrustacea</taxon>
        <taxon>Malacostraca</taxon>
        <taxon>Eumalacostraca</taxon>
        <taxon>Eucarida</taxon>
        <taxon>Decapoda</taxon>
        <taxon>Pleocyemata</taxon>
        <taxon>Brachyura</taxon>
        <taxon>Eubrachyura</taxon>
        <taxon>Portunoidea</taxon>
        <taxon>Portunidae</taxon>
        <taxon>Portuninae</taxon>
        <taxon>Portunus</taxon>
    </lineage>
</organism>
<reference evidence="2 3" key="1">
    <citation type="submission" date="2019-05" db="EMBL/GenBank/DDBJ databases">
        <title>Another draft genome of Portunus trituberculatus and its Hox gene families provides insights of decapod evolution.</title>
        <authorList>
            <person name="Jeong J.-H."/>
            <person name="Song I."/>
            <person name="Kim S."/>
            <person name="Choi T."/>
            <person name="Kim D."/>
            <person name="Ryu S."/>
            <person name="Kim W."/>
        </authorList>
    </citation>
    <scope>NUCLEOTIDE SEQUENCE [LARGE SCALE GENOMIC DNA]</scope>
    <source>
        <tissue evidence="2">Muscle</tissue>
    </source>
</reference>
<feature type="region of interest" description="Disordered" evidence="1">
    <location>
        <begin position="55"/>
        <end position="77"/>
    </location>
</feature>
<dbReference type="Proteomes" id="UP000324222">
    <property type="component" value="Unassembled WGS sequence"/>
</dbReference>
<evidence type="ECO:0000256" key="1">
    <source>
        <dbReference type="SAM" id="MobiDB-lite"/>
    </source>
</evidence>